<organism evidence="2">
    <name type="scientific">Oikopleura dioica</name>
    <name type="common">Tunicate</name>
    <dbReference type="NCBI Taxonomy" id="34765"/>
    <lineage>
        <taxon>Eukaryota</taxon>
        <taxon>Metazoa</taxon>
        <taxon>Chordata</taxon>
        <taxon>Tunicata</taxon>
        <taxon>Appendicularia</taxon>
        <taxon>Copelata</taxon>
        <taxon>Oikopleuridae</taxon>
        <taxon>Oikopleura</taxon>
    </lineage>
</organism>
<sequence>MILYLPVLITVSSFIISLSVGFLTSSENHCARWKNAAQRIQARVDPALEAQTQARGIAQAGAAIPVPTSLTTRNRRIRRLLTPTLFPAVPVHFSISFACASYTLKLC</sequence>
<keyword evidence="1" id="KW-1133">Transmembrane helix</keyword>
<feature type="transmembrane region" description="Helical" evidence="1">
    <location>
        <begin position="80"/>
        <end position="104"/>
    </location>
</feature>
<reference evidence="2" key="1">
    <citation type="journal article" date="2010" name="Science">
        <title>Plasticity of animal genome architecture unmasked by rapid evolution of a pelagic tunicate.</title>
        <authorList>
            <person name="Denoeud F."/>
            <person name="Henriet S."/>
            <person name="Mungpakdee S."/>
            <person name="Aury J.M."/>
            <person name="Da Silva C."/>
            <person name="Brinkmann H."/>
            <person name="Mikhaleva J."/>
            <person name="Olsen L.C."/>
            <person name="Jubin C."/>
            <person name="Canestro C."/>
            <person name="Bouquet J.M."/>
            <person name="Danks G."/>
            <person name="Poulain J."/>
            <person name="Campsteijn C."/>
            <person name="Adamski M."/>
            <person name="Cross I."/>
            <person name="Yadetie F."/>
            <person name="Muffato M."/>
            <person name="Louis A."/>
            <person name="Butcher S."/>
            <person name="Tsagkogeorga G."/>
            <person name="Konrad A."/>
            <person name="Singh S."/>
            <person name="Jensen M.F."/>
            <person name="Cong E.H."/>
            <person name="Eikeseth-Otteraa H."/>
            <person name="Noel B."/>
            <person name="Anthouard V."/>
            <person name="Porcel B.M."/>
            <person name="Kachouri-Lafond R."/>
            <person name="Nishino A."/>
            <person name="Ugolini M."/>
            <person name="Chourrout P."/>
            <person name="Nishida H."/>
            <person name="Aasland R."/>
            <person name="Huzurbazar S."/>
            <person name="Westhof E."/>
            <person name="Delsuc F."/>
            <person name="Lehrach H."/>
            <person name="Reinhardt R."/>
            <person name="Weissenbach J."/>
            <person name="Roy S.W."/>
            <person name="Artiguenave F."/>
            <person name="Postlethwait J.H."/>
            <person name="Manak J.R."/>
            <person name="Thompson E.M."/>
            <person name="Jaillon O."/>
            <person name="Du Pasquier L."/>
            <person name="Boudinot P."/>
            <person name="Liberles D.A."/>
            <person name="Volff J.N."/>
            <person name="Philippe H."/>
            <person name="Lenhard B."/>
            <person name="Roest Crollius H."/>
            <person name="Wincker P."/>
            <person name="Chourrout D."/>
        </authorList>
    </citation>
    <scope>NUCLEOTIDE SEQUENCE [LARGE SCALE GENOMIC DNA]</scope>
</reference>
<name>E4YBH5_OIKDI</name>
<proteinExistence type="predicted"/>
<keyword evidence="1" id="KW-0472">Membrane</keyword>
<accession>E4YBH5</accession>
<evidence type="ECO:0000313" key="2">
    <source>
        <dbReference type="EMBL" id="CBY32912.1"/>
    </source>
</evidence>
<dbReference type="AlphaFoldDB" id="E4YBH5"/>
<evidence type="ECO:0000256" key="1">
    <source>
        <dbReference type="SAM" id="Phobius"/>
    </source>
</evidence>
<dbReference type="Proteomes" id="UP000011014">
    <property type="component" value="Unassembled WGS sequence"/>
</dbReference>
<protein>
    <submittedName>
        <fullName evidence="2">Uncharacterized protein</fullName>
    </submittedName>
</protein>
<gene>
    <name evidence="2" type="ORF">GSOID_T00020773001</name>
</gene>
<dbReference type="EMBL" id="FN654379">
    <property type="protein sequence ID" value="CBY32912.1"/>
    <property type="molecule type" value="Genomic_DNA"/>
</dbReference>
<keyword evidence="1" id="KW-0812">Transmembrane</keyword>
<feature type="transmembrane region" description="Helical" evidence="1">
    <location>
        <begin position="6"/>
        <end position="24"/>
    </location>
</feature>